<dbReference type="EMBL" id="MIPT01000001">
    <property type="protein sequence ID" value="OHT19978.1"/>
    <property type="molecule type" value="Genomic_DNA"/>
</dbReference>
<name>A0A1S1HD06_9SPHN</name>
<dbReference type="PANTHER" id="PTHR47505:SF1">
    <property type="entry name" value="DNA UTILIZATION PROTEIN YHGH"/>
    <property type="match status" value="1"/>
</dbReference>
<sequence>MRELIATGGRIAARIAGGAIALVLPPRCPGCGAVTPDDHGFCRDCWQSLDFLGDDGCARCGVALPFAPPGTICAGCMVDPPALDGVRAAVSYGPLARHVVMRLKHGGRPGHARTIGLLMERLIEQEADAILVPVPLHRWRIWRRGYNQSALIAGVLARRRGLALAVDMLERRRATPILRGLGRNARARAVRGAFAANPRRVAELKGRRVLLVDDVHTTGATANACARALKRAGAAEVRLISWARVDLARVELALGDATGDVDK</sequence>
<dbReference type="InterPro" id="IPR029057">
    <property type="entry name" value="PRTase-like"/>
</dbReference>
<keyword evidence="5" id="KW-1185">Reference proteome</keyword>
<dbReference type="InterPro" id="IPR000836">
    <property type="entry name" value="PRTase_dom"/>
</dbReference>
<comment type="caution">
    <text evidence="4">The sequence shown here is derived from an EMBL/GenBank/DDBJ whole genome shotgun (WGS) entry which is preliminary data.</text>
</comment>
<comment type="similarity">
    <text evidence="1">Belongs to the ComF/GntX family.</text>
</comment>
<feature type="domain" description="Double zinc ribbon" evidence="3">
    <location>
        <begin position="20"/>
        <end position="77"/>
    </location>
</feature>
<evidence type="ECO:0000259" key="2">
    <source>
        <dbReference type="Pfam" id="PF00156"/>
    </source>
</evidence>
<dbReference type="RefSeq" id="WP_070933739.1">
    <property type="nucleotide sequence ID" value="NZ_MIPT01000001.1"/>
</dbReference>
<dbReference type="Gene3D" id="3.40.50.2020">
    <property type="match status" value="1"/>
</dbReference>
<dbReference type="Pfam" id="PF18912">
    <property type="entry name" value="DZR_2"/>
    <property type="match status" value="1"/>
</dbReference>
<evidence type="ECO:0000259" key="3">
    <source>
        <dbReference type="Pfam" id="PF18912"/>
    </source>
</evidence>
<reference evidence="4 5" key="1">
    <citation type="submission" date="2016-09" db="EMBL/GenBank/DDBJ databases">
        <title>Metabolic pathway, cell adaptation mechanisms and a novel monoxygenase revealed through proteogenomic-transcription analysis of a Sphingomonas haloaromaticamans strain degrading the fungicide ortho-phenylphenol.</title>
        <authorList>
            <person name="Perruchon C."/>
            <person name="Papadopoulou E.S."/>
            <person name="Rousidou C."/>
            <person name="Vasileiadis S."/>
            <person name="Tanou G."/>
            <person name="Amoutzias G."/>
            <person name="Molassiotis A."/>
            <person name="Karpouzas D.G."/>
        </authorList>
    </citation>
    <scope>NUCLEOTIDE SEQUENCE [LARGE SCALE GENOMIC DNA]</scope>
    <source>
        <strain evidence="4 5">P3</strain>
    </source>
</reference>
<protein>
    <submittedName>
        <fullName evidence="4">DNA utilization protein GntX</fullName>
    </submittedName>
</protein>
<accession>A0A1S1HD06</accession>
<gene>
    <name evidence="4" type="ORF">BHE75_01972</name>
</gene>
<dbReference type="CDD" id="cd06223">
    <property type="entry name" value="PRTases_typeI"/>
    <property type="match status" value="1"/>
</dbReference>
<dbReference type="Proteomes" id="UP000179467">
    <property type="component" value="Unassembled WGS sequence"/>
</dbReference>
<proteinExistence type="inferred from homology"/>
<evidence type="ECO:0000313" key="4">
    <source>
        <dbReference type="EMBL" id="OHT19978.1"/>
    </source>
</evidence>
<dbReference type="SUPFAM" id="SSF53271">
    <property type="entry name" value="PRTase-like"/>
    <property type="match status" value="1"/>
</dbReference>
<dbReference type="Pfam" id="PF00156">
    <property type="entry name" value="Pribosyltran"/>
    <property type="match status" value="1"/>
</dbReference>
<evidence type="ECO:0000256" key="1">
    <source>
        <dbReference type="ARBA" id="ARBA00008007"/>
    </source>
</evidence>
<organism evidence="4 5">
    <name type="scientific">Edaphosphingomonas haloaromaticamans</name>
    <dbReference type="NCBI Taxonomy" id="653954"/>
    <lineage>
        <taxon>Bacteria</taxon>
        <taxon>Pseudomonadati</taxon>
        <taxon>Pseudomonadota</taxon>
        <taxon>Alphaproteobacteria</taxon>
        <taxon>Sphingomonadales</taxon>
        <taxon>Rhizorhabdaceae</taxon>
        <taxon>Edaphosphingomonas</taxon>
    </lineage>
</organism>
<dbReference type="OrthoDB" id="9779910at2"/>
<dbReference type="AlphaFoldDB" id="A0A1S1HD06"/>
<dbReference type="InterPro" id="IPR051910">
    <property type="entry name" value="ComF/GntX_DNA_util-trans"/>
</dbReference>
<dbReference type="InterPro" id="IPR044005">
    <property type="entry name" value="DZR_2"/>
</dbReference>
<evidence type="ECO:0000313" key="5">
    <source>
        <dbReference type="Proteomes" id="UP000179467"/>
    </source>
</evidence>
<dbReference type="PANTHER" id="PTHR47505">
    <property type="entry name" value="DNA UTILIZATION PROTEIN YHGH"/>
    <property type="match status" value="1"/>
</dbReference>
<feature type="domain" description="Phosphoribosyltransferase" evidence="2">
    <location>
        <begin position="197"/>
        <end position="240"/>
    </location>
</feature>